<keyword evidence="4" id="KW-1185">Reference proteome</keyword>
<dbReference type="Gene3D" id="3.30.300.30">
    <property type="match status" value="1"/>
</dbReference>
<dbReference type="PANTHER" id="PTHR45527">
    <property type="entry name" value="NONRIBOSOMAL PEPTIDE SYNTHETASE"/>
    <property type="match status" value="1"/>
</dbReference>
<organism evidence="3 4">
    <name type="scientific">Penicillium argentinense</name>
    <dbReference type="NCBI Taxonomy" id="1131581"/>
    <lineage>
        <taxon>Eukaryota</taxon>
        <taxon>Fungi</taxon>
        <taxon>Dikarya</taxon>
        <taxon>Ascomycota</taxon>
        <taxon>Pezizomycotina</taxon>
        <taxon>Eurotiomycetes</taxon>
        <taxon>Eurotiomycetidae</taxon>
        <taxon>Eurotiales</taxon>
        <taxon>Aspergillaceae</taxon>
        <taxon>Penicillium</taxon>
    </lineage>
</organism>
<dbReference type="GO" id="GO:0016874">
    <property type="term" value="F:ligase activity"/>
    <property type="evidence" value="ECO:0007669"/>
    <property type="project" value="UniProtKB-KW"/>
</dbReference>
<feature type="domain" description="Carrier" evidence="2">
    <location>
        <begin position="151"/>
        <end position="229"/>
    </location>
</feature>
<dbReference type="GO" id="GO:0005737">
    <property type="term" value="C:cytoplasm"/>
    <property type="evidence" value="ECO:0007669"/>
    <property type="project" value="TreeGrafter"/>
</dbReference>
<evidence type="ECO:0000259" key="2">
    <source>
        <dbReference type="PROSITE" id="PS50075"/>
    </source>
</evidence>
<dbReference type="GO" id="GO:0044550">
    <property type="term" value="P:secondary metabolite biosynthetic process"/>
    <property type="evidence" value="ECO:0007669"/>
    <property type="project" value="TreeGrafter"/>
</dbReference>
<protein>
    <recommendedName>
        <fullName evidence="2">Carrier domain-containing protein</fullName>
    </recommendedName>
</protein>
<dbReference type="Pfam" id="PF07993">
    <property type="entry name" value="NAD_binding_4"/>
    <property type="match status" value="1"/>
</dbReference>
<dbReference type="Gene3D" id="3.40.50.720">
    <property type="entry name" value="NAD(P)-binding Rossmann-like Domain"/>
    <property type="match status" value="1"/>
</dbReference>
<reference evidence="3" key="1">
    <citation type="submission" date="2022-11" db="EMBL/GenBank/DDBJ databases">
        <authorList>
            <person name="Petersen C."/>
        </authorList>
    </citation>
    <scope>NUCLEOTIDE SEQUENCE</scope>
    <source>
        <strain evidence="3">IBT 30761</strain>
    </source>
</reference>
<accession>A0A9W9JXZ3</accession>
<evidence type="ECO:0000256" key="1">
    <source>
        <dbReference type="ARBA" id="ARBA00022598"/>
    </source>
</evidence>
<dbReference type="InterPro" id="IPR036736">
    <property type="entry name" value="ACP-like_sf"/>
</dbReference>
<dbReference type="GO" id="GO:0043041">
    <property type="term" value="P:amino acid activation for nonribosomal peptide biosynthetic process"/>
    <property type="evidence" value="ECO:0007669"/>
    <property type="project" value="TreeGrafter"/>
</dbReference>
<evidence type="ECO:0000313" key="4">
    <source>
        <dbReference type="Proteomes" id="UP001149074"/>
    </source>
</evidence>
<dbReference type="GO" id="GO:0031177">
    <property type="term" value="F:phosphopantetheine binding"/>
    <property type="evidence" value="ECO:0007669"/>
    <property type="project" value="TreeGrafter"/>
</dbReference>
<dbReference type="RefSeq" id="XP_056470268.1">
    <property type="nucleotide sequence ID" value="XM_056622852.1"/>
</dbReference>
<dbReference type="Proteomes" id="UP001149074">
    <property type="component" value="Unassembled WGS sequence"/>
</dbReference>
<dbReference type="OrthoDB" id="329835at2759"/>
<proteinExistence type="predicted"/>
<reference evidence="3" key="2">
    <citation type="journal article" date="2023" name="IMA Fungus">
        <title>Comparative genomic study of the Penicillium genus elucidates a diverse pangenome and 15 lateral gene transfer events.</title>
        <authorList>
            <person name="Petersen C."/>
            <person name="Sorensen T."/>
            <person name="Nielsen M.R."/>
            <person name="Sondergaard T.E."/>
            <person name="Sorensen J.L."/>
            <person name="Fitzpatrick D.A."/>
            <person name="Frisvad J.C."/>
            <person name="Nielsen K.L."/>
        </authorList>
    </citation>
    <scope>NUCLEOTIDE SEQUENCE</scope>
    <source>
        <strain evidence="3">IBT 30761</strain>
    </source>
</reference>
<dbReference type="InterPro" id="IPR009081">
    <property type="entry name" value="PP-bd_ACP"/>
</dbReference>
<dbReference type="InterPro" id="IPR045851">
    <property type="entry name" value="AMP-bd_C_sf"/>
</dbReference>
<dbReference type="InterPro" id="IPR013120">
    <property type="entry name" value="FAR_NAD-bd"/>
</dbReference>
<dbReference type="PANTHER" id="PTHR45527:SF1">
    <property type="entry name" value="FATTY ACID SYNTHASE"/>
    <property type="match status" value="1"/>
</dbReference>
<dbReference type="Pfam" id="PF00550">
    <property type="entry name" value="PP-binding"/>
    <property type="match status" value="1"/>
</dbReference>
<comment type="caution">
    <text evidence="3">The sequence shown here is derived from an EMBL/GenBank/DDBJ whole genome shotgun (WGS) entry which is preliminary data.</text>
</comment>
<dbReference type="SUPFAM" id="SSF51735">
    <property type="entry name" value="NAD(P)-binding Rossmann-fold domains"/>
    <property type="match status" value="1"/>
</dbReference>
<dbReference type="InterPro" id="IPR036291">
    <property type="entry name" value="NAD(P)-bd_dom_sf"/>
</dbReference>
<gene>
    <name evidence="3" type="ORF">N7532_010361</name>
</gene>
<dbReference type="EMBL" id="JAPQKI010000010">
    <property type="protein sequence ID" value="KAJ5085590.1"/>
    <property type="molecule type" value="Genomic_DNA"/>
</dbReference>
<dbReference type="SUPFAM" id="SSF56801">
    <property type="entry name" value="Acetyl-CoA synthetase-like"/>
    <property type="match status" value="1"/>
</dbReference>
<dbReference type="Gene3D" id="1.10.1200.10">
    <property type="entry name" value="ACP-like"/>
    <property type="match status" value="1"/>
</dbReference>
<keyword evidence="1" id="KW-0436">Ligase</keyword>
<name>A0A9W9JXZ3_9EURO</name>
<evidence type="ECO:0000313" key="3">
    <source>
        <dbReference type="EMBL" id="KAJ5085590.1"/>
    </source>
</evidence>
<dbReference type="SUPFAM" id="SSF47336">
    <property type="entry name" value="ACP-like"/>
    <property type="match status" value="1"/>
</dbReference>
<dbReference type="AlphaFoldDB" id="A0A9W9JXZ3"/>
<dbReference type="GeneID" id="81361831"/>
<dbReference type="PROSITE" id="PS50075">
    <property type="entry name" value="CARRIER"/>
    <property type="match status" value="1"/>
</dbReference>
<sequence length="520" mass="58086">MTQASHWLTVYRTGDRGFLRADGALFLVGRMDGDTQVKLRGFRIELAEVENAIIKTAEGKLAHAVLNLREEHENKFLVAHVVFSSGNDQIEQQALVNKLQATLPVPEYMRPAMIIPLDEILLTAHFKVNRKAIQALPLDAASVVGQASLNRKITPREQDLESLWRSVLPVSSLHSITSTTNLFHVGGSSLPLVKVQRLIKDKLLAAPKLNELMNAGRLAEMASLIETTLSSCIDWDAEVSIPESWEIEFSNIVGSAPRSAQEGVQVLLTGAKGYLGRHLPQLIQSSNISKIFCLVRLGTDMEAIRAEFEHFASETDVILHLAANRFFWDDYEILRSVNLFLVKEIARLALGRRIPIHFLSSGAIRVYEDLDARKLYENTASDNARLPPDDGSDGFAVPETDEMVNQLVNVVRNLGIRSAMNELAGWADTIPMHFTVEIVRTALLDQDNISALTVVEHPAERRIDWRRFIEALTTDTQLCELPSMPTLLWIGEAKRAGFSYFMPSHRLIVKSDTGDIVSRR</sequence>